<name>A0AC34G9Q1_9BILA</name>
<dbReference type="WBParaSite" id="ES5_v2.g26134.t1">
    <property type="protein sequence ID" value="ES5_v2.g26134.t1"/>
    <property type="gene ID" value="ES5_v2.g26134"/>
</dbReference>
<accession>A0AC34G9Q1</accession>
<evidence type="ECO:0000313" key="2">
    <source>
        <dbReference type="WBParaSite" id="ES5_v2.g26134.t1"/>
    </source>
</evidence>
<evidence type="ECO:0000313" key="1">
    <source>
        <dbReference type="Proteomes" id="UP000887579"/>
    </source>
</evidence>
<protein>
    <submittedName>
        <fullName evidence="2">Uncharacterized protein</fullName>
    </submittedName>
</protein>
<sequence length="184" mass="21555">MDDLQLYEEPTNPKIYIFKNFFQQDFSIPSGILHYITHSPTSCPKGYEKLQKSCKYFYLKKQLIVFSHLKWSGMQQTCRSQLNIIENFEASTYEIWLTNVLIIYGQNNQNFIDILMPKIYRSDISVLNIAYHDISFGDYKILVGNGNVKELNINDVMITNEDDGTIVPFESMLELLPNLYVLIW</sequence>
<dbReference type="Proteomes" id="UP000887579">
    <property type="component" value="Unplaced"/>
</dbReference>
<reference evidence="2" key="1">
    <citation type="submission" date="2022-11" db="UniProtKB">
        <authorList>
            <consortium name="WormBaseParasite"/>
        </authorList>
    </citation>
    <scope>IDENTIFICATION</scope>
</reference>
<proteinExistence type="predicted"/>
<organism evidence="1 2">
    <name type="scientific">Panagrolaimus sp. ES5</name>
    <dbReference type="NCBI Taxonomy" id="591445"/>
    <lineage>
        <taxon>Eukaryota</taxon>
        <taxon>Metazoa</taxon>
        <taxon>Ecdysozoa</taxon>
        <taxon>Nematoda</taxon>
        <taxon>Chromadorea</taxon>
        <taxon>Rhabditida</taxon>
        <taxon>Tylenchina</taxon>
        <taxon>Panagrolaimomorpha</taxon>
        <taxon>Panagrolaimoidea</taxon>
        <taxon>Panagrolaimidae</taxon>
        <taxon>Panagrolaimus</taxon>
    </lineage>
</organism>